<evidence type="ECO:0000313" key="2">
    <source>
        <dbReference type="EMBL" id="MBD3107293.1"/>
    </source>
</evidence>
<comment type="caution">
    <text evidence="2">The sequence shown here is derived from an EMBL/GenBank/DDBJ whole genome shotgun (WGS) entry which is preliminary data.</text>
</comment>
<name>A0A927CTJ7_9BACI</name>
<dbReference type="RefSeq" id="WP_190996842.1">
    <property type="nucleotide sequence ID" value="NZ_JACXSI010000005.1"/>
</dbReference>
<dbReference type="InterPro" id="IPR036866">
    <property type="entry name" value="RibonucZ/Hydroxyglut_hydro"/>
</dbReference>
<accession>A0A927CTJ7</accession>
<dbReference type="AlphaFoldDB" id="A0A927CTJ7"/>
<dbReference type="Pfam" id="PF00753">
    <property type="entry name" value="Lactamase_B"/>
    <property type="match status" value="1"/>
</dbReference>
<gene>
    <name evidence="2" type="ORF">IEO70_02860</name>
</gene>
<dbReference type="EMBL" id="JACXSI010000005">
    <property type="protein sequence ID" value="MBD3107293.1"/>
    <property type="molecule type" value="Genomic_DNA"/>
</dbReference>
<dbReference type="Gene3D" id="3.60.15.10">
    <property type="entry name" value="Ribonuclease Z/Hydroxyacylglutathione hydrolase-like"/>
    <property type="match status" value="1"/>
</dbReference>
<dbReference type="PANTHER" id="PTHR23131">
    <property type="entry name" value="ENDORIBONUCLEASE LACTB2"/>
    <property type="match status" value="1"/>
</dbReference>
<dbReference type="Proteomes" id="UP000602076">
    <property type="component" value="Unassembled WGS sequence"/>
</dbReference>
<dbReference type="SMART" id="SM00849">
    <property type="entry name" value="Lactamase_B"/>
    <property type="match status" value="1"/>
</dbReference>
<sequence>MFNISNHGVELIELDTGSPVGGINTYLIFGEKLTLIDTGANLERNWRSLINALKERQLTIFDIEQVLLTHHHVDHVGLLNRILEVNPIPVLGHPNNKPWLLSEKQFVDWHHEFFEGFLRGFGVPAELLGAGKEFFENLQTLSCHNVKLSVELNEGDMIPGLPEWQVIETKGHAQSHISFYRQKDQLLIAGDHIIKHISSNASIEPPLSRNQERVRPLIQYRENLKKCASIPTSTVLTGHGPKVTNLPELVELRLKGIDKRAARIKEIIKQTDKSGFDIVSELFPAKTVNEQLILVIYETAGHLDFLLDREEIEEVERNGITYYRSF</sequence>
<dbReference type="SUPFAM" id="SSF56281">
    <property type="entry name" value="Metallo-hydrolase/oxidoreductase"/>
    <property type="match status" value="1"/>
</dbReference>
<evidence type="ECO:0000313" key="3">
    <source>
        <dbReference type="Proteomes" id="UP000602076"/>
    </source>
</evidence>
<protein>
    <submittedName>
        <fullName evidence="2">MBL fold metallo-hydrolase</fullName>
    </submittedName>
</protein>
<organism evidence="2 3">
    <name type="scientific">Peribacillus faecalis</name>
    <dbReference type="NCBI Taxonomy" id="2772559"/>
    <lineage>
        <taxon>Bacteria</taxon>
        <taxon>Bacillati</taxon>
        <taxon>Bacillota</taxon>
        <taxon>Bacilli</taxon>
        <taxon>Bacillales</taxon>
        <taxon>Bacillaceae</taxon>
        <taxon>Peribacillus</taxon>
    </lineage>
</organism>
<proteinExistence type="predicted"/>
<keyword evidence="3" id="KW-1185">Reference proteome</keyword>
<reference evidence="2" key="1">
    <citation type="submission" date="2020-09" db="EMBL/GenBank/DDBJ databases">
        <title>Bacillus faecalis sp. nov., a moderately halophilic bacterium isolated from cow faeces.</title>
        <authorList>
            <person name="Jiang L."/>
            <person name="Lee J."/>
        </authorList>
    </citation>
    <scope>NUCLEOTIDE SEQUENCE</scope>
    <source>
        <strain evidence="2">AGMB 02131</strain>
    </source>
</reference>
<dbReference type="InterPro" id="IPR050662">
    <property type="entry name" value="Sec-metab_biosynth-thioest"/>
</dbReference>
<evidence type="ECO:0000259" key="1">
    <source>
        <dbReference type="SMART" id="SM00849"/>
    </source>
</evidence>
<dbReference type="InterPro" id="IPR001279">
    <property type="entry name" value="Metallo-B-lactamas"/>
</dbReference>
<feature type="domain" description="Metallo-beta-lactamase" evidence="1">
    <location>
        <begin position="22"/>
        <end position="239"/>
    </location>
</feature>